<sequence>MQQNFLPKEQNKVLTQIEQINFVKNLTKEKKINEKDSQSIIEYIEKNQHLSPIIQHAFGFDFYNNAEFLQLIYMDDDYITYLNKLESLKTSKNENSINQIKKTILHLLQDQQFNETQNFSSSSSIELEDTILLWNLVKKQFQQVLQPSQLLVVLELYEHGSKGRIAEISPGEGKTLITALLAILLVKKKLKNVYIIIGSNSLAIQKSKELTQFYNLCNVSVSYNINDQIGHSEQMSSSYQNQVIYGDVLSHQKSNKYGVQGYIILNDEIDSLFPVGTSTDSYIQIKTKFQQNILFYQERLLGLTGFLGSEEQSFLAKKYNLDCVQISAHSQNPIDELQGITMKSEHEWFNNIINAVQEQKQNNKAVLIIAQSEGEMNKIYREISRSQKIIKYTENDKISKIEIEPYSTNIATYQLILLIITKINAQLEQNGGIHVIMSFLPQSSRLKELGFARIFRQGIKGSKQMIVQMKESQKCNSIGNNSQLHISEREQENSDCLNLENLKLLTKQNEQCIYEIEKDLKEQGDCQMNQAQDEKQKKLLQQSIMNQQQNLIAQKLNNFYKNDESYQQEITQDSIQYYGFIKNLPVETNENRFVASSVLPALSNIQHIVLDDRKMYMTEKQQQILCLKHNVEATYVFCDEQLKGQEKLGCDQCLNEMDKICCEKLEFRKEQIFKRKMKARDQIQGLMSYYLDDFNSMIENLKKESKNLQSFLEQFQLNVCKFEERIKNQIEQLNYFSLLKEIDYMNATENFLIENEKKEMQEQIALFVKQFQMKLKQEQQQFQNLIQKFNDSLDIPPKYQEINHKLLYEFEQQELCQVLTFNFDNSKIIAGQGQNLKVWDFQQDKMIDNKIVLKGHEQNIRSIIISKKRNYLVSESDDSFLICWNLSDDNQGWQQKLTKKLNSSKITYLIMNEAEDQLICCSSTGKIGIYKIIQQENIVEEIQNLLKHNKQVNCASLSKSHDTMVSCDEDDQIIIWTKNQRGLWNFTQSIDASGSRILSAFFQSNDKIITFTSNGKIEEFIKKNNENFYSHNLRSDINSHQKICNSPYELVYNEMRQLFIIKNPQKIFFITQFSLQLQNIPKNSINCNENTKVFNISKNGKYLVTWIGQPNPKFKVYEIQYDQ</sequence>
<dbReference type="GeneID" id="5023026"/>
<evidence type="ECO:0000313" key="3">
    <source>
        <dbReference type="EMBL" id="CAK69841.1"/>
    </source>
</evidence>
<name>A0CGC4_PARTE</name>
<organism evidence="3 4">
    <name type="scientific">Paramecium tetraurelia</name>
    <dbReference type="NCBI Taxonomy" id="5888"/>
    <lineage>
        <taxon>Eukaryota</taxon>
        <taxon>Sar</taxon>
        <taxon>Alveolata</taxon>
        <taxon>Ciliophora</taxon>
        <taxon>Intramacronucleata</taxon>
        <taxon>Oligohymenophorea</taxon>
        <taxon>Peniculida</taxon>
        <taxon>Parameciidae</taxon>
        <taxon>Paramecium</taxon>
    </lineage>
</organism>
<dbReference type="InterPro" id="IPR027417">
    <property type="entry name" value="P-loop_NTPase"/>
</dbReference>
<dbReference type="Gene3D" id="3.40.50.300">
    <property type="entry name" value="P-loop containing nucleotide triphosphate hydrolases"/>
    <property type="match status" value="2"/>
</dbReference>
<dbReference type="OMA" id="VWDFQQD"/>
<dbReference type="InterPro" id="IPR011115">
    <property type="entry name" value="SecA_DEAD"/>
</dbReference>
<reference evidence="3 4" key="1">
    <citation type="journal article" date="2006" name="Nature">
        <title>Global trends of whole-genome duplications revealed by the ciliate Paramecium tetraurelia.</title>
        <authorList>
            <consortium name="Genoscope"/>
            <person name="Aury J.-M."/>
            <person name="Jaillon O."/>
            <person name="Duret L."/>
            <person name="Noel B."/>
            <person name="Jubin C."/>
            <person name="Porcel B.M."/>
            <person name="Segurens B."/>
            <person name="Daubin V."/>
            <person name="Anthouard V."/>
            <person name="Aiach N."/>
            <person name="Arnaiz O."/>
            <person name="Billaut A."/>
            <person name="Beisson J."/>
            <person name="Blanc I."/>
            <person name="Bouhouche K."/>
            <person name="Camara F."/>
            <person name="Duharcourt S."/>
            <person name="Guigo R."/>
            <person name="Gogendeau D."/>
            <person name="Katinka M."/>
            <person name="Keller A.-M."/>
            <person name="Kissmehl R."/>
            <person name="Klotz C."/>
            <person name="Koll F."/>
            <person name="Le Moue A."/>
            <person name="Lepere C."/>
            <person name="Malinsky S."/>
            <person name="Nowacki M."/>
            <person name="Nowak J.K."/>
            <person name="Plattner H."/>
            <person name="Poulain J."/>
            <person name="Ruiz F."/>
            <person name="Serrano V."/>
            <person name="Zagulski M."/>
            <person name="Dessen P."/>
            <person name="Betermier M."/>
            <person name="Weissenbach J."/>
            <person name="Scarpelli C."/>
            <person name="Schachter V."/>
            <person name="Sperling L."/>
            <person name="Meyer E."/>
            <person name="Cohen J."/>
            <person name="Wincker P."/>
        </authorList>
    </citation>
    <scope>NUCLEOTIDE SEQUENCE [LARGE SCALE GENOMIC DNA]</scope>
    <source>
        <strain evidence="3 4">Stock d4-2</strain>
    </source>
</reference>
<feature type="domain" description="SecA DEAD-like N-terminal" evidence="2">
    <location>
        <begin position="83"/>
        <end position="246"/>
    </location>
</feature>
<dbReference type="GO" id="GO:0017038">
    <property type="term" value="P:protein import"/>
    <property type="evidence" value="ECO:0007669"/>
    <property type="project" value="InterPro"/>
</dbReference>
<dbReference type="HOGENOM" id="CLU_280125_0_0_1"/>
<dbReference type="PROSITE" id="PS50294">
    <property type="entry name" value="WD_REPEATS_REGION"/>
    <property type="match status" value="1"/>
</dbReference>
<dbReference type="Proteomes" id="UP000000600">
    <property type="component" value="Unassembled WGS sequence"/>
</dbReference>
<dbReference type="STRING" id="5888.A0CGC4"/>
<dbReference type="OrthoDB" id="10352834at2759"/>
<dbReference type="InParanoid" id="A0CGC4"/>
<feature type="repeat" description="WD" evidence="1">
    <location>
        <begin position="945"/>
        <end position="976"/>
    </location>
</feature>
<dbReference type="PANTHER" id="PTHR30612:SF0">
    <property type="entry name" value="CHLOROPLAST PROTEIN-TRANSPORTING ATPASE"/>
    <property type="match status" value="1"/>
</dbReference>
<dbReference type="Pfam" id="PF00400">
    <property type="entry name" value="WD40"/>
    <property type="match status" value="2"/>
</dbReference>
<dbReference type="InterPro" id="IPR036322">
    <property type="entry name" value="WD40_repeat_dom_sf"/>
</dbReference>
<keyword evidence="1" id="KW-0853">WD repeat</keyword>
<protein>
    <recommendedName>
        <fullName evidence="2">SecA DEAD-like N-terminal domain-containing protein</fullName>
    </recommendedName>
</protein>
<dbReference type="SUPFAM" id="SSF50978">
    <property type="entry name" value="WD40 repeat-like"/>
    <property type="match status" value="1"/>
</dbReference>
<dbReference type="Pfam" id="PF07517">
    <property type="entry name" value="SecA_DEAD"/>
    <property type="match status" value="1"/>
</dbReference>
<dbReference type="EMBL" id="CT868074">
    <property type="protein sequence ID" value="CAK69841.1"/>
    <property type="molecule type" value="Genomic_DNA"/>
</dbReference>
<dbReference type="SMART" id="SM00320">
    <property type="entry name" value="WD40"/>
    <property type="match status" value="4"/>
</dbReference>
<dbReference type="InterPro" id="IPR015943">
    <property type="entry name" value="WD40/YVTN_repeat-like_dom_sf"/>
</dbReference>
<dbReference type="GO" id="GO:0006605">
    <property type="term" value="P:protein targeting"/>
    <property type="evidence" value="ECO:0007669"/>
    <property type="project" value="InterPro"/>
</dbReference>
<dbReference type="PROSITE" id="PS50082">
    <property type="entry name" value="WD_REPEATS_2"/>
    <property type="match status" value="2"/>
</dbReference>
<dbReference type="PANTHER" id="PTHR30612">
    <property type="entry name" value="SECA INNER MEMBRANE COMPONENT OF SEC PROTEIN SECRETION SYSTEM"/>
    <property type="match status" value="1"/>
</dbReference>
<dbReference type="GO" id="GO:0016020">
    <property type="term" value="C:membrane"/>
    <property type="evidence" value="ECO:0007669"/>
    <property type="project" value="InterPro"/>
</dbReference>
<evidence type="ECO:0000259" key="2">
    <source>
        <dbReference type="Pfam" id="PF07517"/>
    </source>
</evidence>
<dbReference type="GO" id="GO:0006886">
    <property type="term" value="P:intracellular protein transport"/>
    <property type="evidence" value="ECO:0007669"/>
    <property type="project" value="InterPro"/>
</dbReference>
<dbReference type="SUPFAM" id="SSF52540">
    <property type="entry name" value="P-loop containing nucleoside triphosphate hydrolases"/>
    <property type="match status" value="1"/>
</dbReference>
<dbReference type="InterPro" id="IPR000185">
    <property type="entry name" value="SecA"/>
</dbReference>
<dbReference type="AlphaFoldDB" id="A0CGC4"/>
<gene>
    <name evidence="3" type="ORF">GSPATT00007281001</name>
</gene>
<dbReference type="RefSeq" id="XP_001437238.1">
    <property type="nucleotide sequence ID" value="XM_001437201.1"/>
</dbReference>
<dbReference type="KEGG" id="ptm:GSPATT00007281001"/>
<dbReference type="GO" id="GO:0005524">
    <property type="term" value="F:ATP binding"/>
    <property type="evidence" value="ECO:0000318"/>
    <property type="project" value="GO_Central"/>
</dbReference>
<dbReference type="Gene3D" id="2.130.10.10">
    <property type="entry name" value="YVTN repeat-like/Quinoprotein amine dehydrogenase"/>
    <property type="match status" value="1"/>
</dbReference>
<evidence type="ECO:0000313" key="4">
    <source>
        <dbReference type="Proteomes" id="UP000000600"/>
    </source>
</evidence>
<proteinExistence type="predicted"/>
<keyword evidence="4" id="KW-1185">Reference proteome</keyword>
<dbReference type="InterPro" id="IPR001680">
    <property type="entry name" value="WD40_rpt"/>
</dbReference>
<feature type="repeat" description="WD" evidence="1">
    <location>
        <begin position="853"/>
        <end position="887"/>
    </location>
</feature>
<evidence type="ECO:0000256" key="1">
    <source>
        <dbReference type="PROSITE-ProRule" id="PRU00221"/>
    </source>
</evidence>
<accession>A0CGC4</accession>